<protein>
    <recommendedName>
        <fullName evidence="6">Prefoldin subunit 6</fullName>
    </recommendedName>
</protein>
<dbReference type="GO" id="GO:0051131">
    <property type="term" value="P:chaperone-mediated protein complex assembly"/>
    <property type="evidence" value="ECO:0007669"/>
    <property type="project" value="TreeGrafter"/>
</dbReference>
<dbReference type="Gene3D" id="1.10.287.370">
    <property type="match status" value="1"/>
</dbReference>
<comment type="similarity">
    <text evidence="1">Belongs to the prefoldin subunit beta family.</text>
</comment>
<dbReference type="SUPFAM" id="SSF46579">
    <property type="entry name" value="Prefoldin"/>
    <property type="match status" value="1"/>
</dbReference>
<dbReference type="AlphaFoldDB" id="A0A8H3FSF4"/>
<proteinExistence type="inferred from homology"/>
<keyword evidence="2" id="KW-0143">Chaperone</keyword>
<dbReference type="GO" id="GO:0005737">
    <property type="term" value="C:cytoplasm"/>
    <property type="evidence" value="ECO:0007669"/>
    <property type="project" value="TreeGrafter"/>
</dbReference>
<name>A0A8H3FSF4_9LECA</name>
<accession>A0A8H3FSF4</accession>
<dbReference type="GO" id="GO:0016272">
    <property type="term" value="C:prefoldin complex"/>
    <property type="evidence" value="ECO:0007669"/>
    <property type="project" value="InterPro"/>
</dbReference>
<dbReference type="InterPro" id="IPR009053">
    <property type="entry name" value="Prefoldin"/>
</dbReference>
<feature type="coiled-coil region" evidence="3">
    <location>
        <begin position="79"/>
        <end position="106"/>
    </location>
</feature>
<evidence type="ECO:0000313" key="4">
    <source>
        <dbReference type="EMBL" id="CAF9926983.1"/>
    </source>
</evidence>
<dbReference type="GO" id="GO:0051082">
    <property type="term" value="F:unfolded protein binding"/>
    <property type="evidence" value="ECO:0007669"/>
    <property type="project" value="InterPro"/>
</dbReference>
<keyword evidence="3" id="KW-0175">Coiled coil</keyword>
<dbReference type="PANTHER" id="PTHR21431">
    <property type="entry name" value="PREFOLDIN SUBUNIT 6"/>
    <property type="match status" value="1"/>
</dbReference>
<dbReference type="InterPro" id="IPR002777">
    <property type="entry name" value="PFD_beta-like"/>
</dbReference>
<evidence type="ECO:0000313" key="5">
    <source>
        <dbReference type="Proteomes" id="UP000664534"/>
    </source>
</evidence>
<dbReference type="CDD" id="cd23161">
    <property type="entry name" value="Prefoldin_6"/>
    <property type="match status" value="1"/>
</dbReference>
<dbReference type="GO" id="GO:0006457">
    <property type="term" value="P:protein folding"/>
    <property type="evidence" value="ECO:0007669"/>
    <property type="project" value="InterPro"/>
</dbReference>
<dbReference type="OrthoDB" id="248120at2759"/>
<comment type="caution">
    <text evidence="4">The sequence shown here is derived from an EMBL/GenBank/DDBJ whole genome shotgun (WGS) entry which is preliminary data.</text>
</comment>
<evidence type="ECO:0008006" key="6">
    <source>
        <dbReference type="Google" id="ProtNLM"/>
    </source>
</evidence>
<dbReference type="EMBL" id="CAJPDT010000045">
    <property type="protein sequence ID" value="CAF9926983.1"/>
    <property type="molecule type" value="Genomic_DNA"/>
</dbReference>
<sequence length="117" mass="13492">MADDQKQLQSLSDAYQKFQTDLQAAVTARQRLESQQQENIGVQKEFTLLPPPSQIYKLVGPVLLRQERAEAALAVESRLVFIDREIKRLETQIRDTQAESEEVKMQVYGLQTRMRGE</sequence>
<dbReference type="PANTHER" id="PTHR21431:SF0">
    <property type="entry name" value="PREFOLDIN SUBUNIT 6"/>
    <property type="match status" value="1"/>
</dbReference>
<dbReference type="FunFam" id="1.10.287.370:FF:000003">
    <property type="entry name" value="Prefoldin subunit 6"/>
    <property type="match status" value="1"/>
</dbReference>
<organism evidence="4 5">
    <name type="scientific">Imshaugia aleurites</name>
    <dbReference type="NCBI Taxonomy" id="172621"/>
    <lineage>
        <taxon>Eukaryota</taxon>
        <taxon>Fungi</taxon>
        <taxon>Dikarya</taxon>
        <taxon>Ascomycota</taxon>
        <taxon>Pezizomycotina</taxon>
        <taxon>Lecanoromycetes</taxon>
        <taxon>OSLEUM clade</taxon>
        <taxon>Lecanoromycetidae</taxon>
        <taxon>Lecanorales</taxon>
        <taxon>Lecanorineae</taxon>
        <taxon>Parmeliaceae</taxon>
        <taxon>Imshaugia</taxon>
    </lineage>
</organism>
<evidence type="ECO:0000256" key="2">
    <source>
        <dbReference type="ARBA" id="ARBA00023186"/>
    </source>
</evidence>
<dbReference type="Pfam" id="PF01920">
    <property type="entry name" value="Prefoldin_2"/>
    <property type="match status" value="1"/>
</dbReference>
<evidence type="ECO:0000256" key="1">
    <source>
        <dbReference type="ARBA" id="ARBA00008045"/>
    </source>
</evidence>
<dbReference type="Proteomes" id="UP000664534">
    <property type="component" value="Unassembled WGS sequence"/>
</dbReference>
<gene>
    <name evidence="4" type="ORF">IMSHALPRED_007091</name>
</gene>
<evidence type="ECO:0000256" key="3">
    <source>
        <dbReference type="SAM" id="Coils"/>
    </source>
</evidence>
<keyword evidence="5" id="KW-1185">Reference proteome</keyword>
<reference evidence="4" key="1">
    <citation type="submission" date="2021-03" db="EMBL/GenBank/DDBJ databases">
        <authorList>
            <person name="Tagirdzhanova G."/>
        </authorList>
    </citation>
    <scope>NUCLEOTIDE SEQUENCE</scope>
</reference>
<dbReference type="GO" id="GO:0051087">
    <property type="term" value="F:protein-folding chaperone binding"/>
    <property type="evidence" value="ECO:0007669"/>
    <property type="project" value="TreeGrafter"/>
</dbReference>